<dbReference type="SUPFAM" id="SSF47188">
    <property type="entry name" value="Hemerythrin-like"/>
    <property type="match status" value="1"/>
</dbReference>
<gene>
    <name evidence="6" type="ORF">AMPC_13460</name>
</gene>
<dbReference type="InterPro" id="IPR035938">
    <property type="entry name" value="Hemerythrin-like_sf"/>
</dbReference>
<keyword evidence="2" id="KW-0813">Transport</keyword>
<keyword evidence="3" id="KW-0479">Metal-binding</keyword>
<evidence type="ECO:0000313" key="6">
    <source>
        <dbReference type="EMBL" id="BDG08233.1"/>
    </source>
</evidence>
<name>A0ABM7X8R2_9BACT</name>
<dbReference type="RefSeq" id="WP_248345418.1">
    <property type="nucleotide sequence ID" value="NZ_AP025592.1"/>
</dbReference>
<organism evidence="6 7">
    <name type="scientific">Anaeromyxobacter paludicola</name>
    <dbReference type="NCBI Taxonomy" id="2918171"/>
    <lineage>
        <taxon>Bacteria</taxon>
        <taxon>Pseudomonadati</taxon>
        <taxon>Myxococcota</taxon>
        <taxon>Myxococcia</taxon>
        <taxon>Myxococcales</taxon>
        <taxon>Cystobacterineae</taxon>
        <taxon>Anaeromyxobacteraceae</taxon>
        <taxon>Anaeromyxobacter</taxon>
    </lineage>
</organism>
<evidence type="ECO:0000256" key="3">
    <source>
        <dbReference type="ARBA" id="ARBA00022723"/>
    </source>
</evidence>
<dbReference type="PANTHER" id="PTHR37164:SF1">
    <property type="entry name" value="BACTERIOHEMERYTHRIN"/>
    <property type="match status" value="1"/>
</dbReference>
<dbReference type="NCBIfam" id="TIGR02481">
    <property type="entry name" value="hemeryth_dom"/>
    <property type="match status" value="1"/>
</dbReference>
<accession>A0ABM7X8R2</accession>
<dbReference type="Pfam" id="PF01814">
    <property type="entry name" value="Hemerythrin"/>
    <property type="match status" value="1"/>
</dbReference>
<evidence type="ECO:0000256" key="2">
    <source>
        <dbReference type="ARBA" id="ARBA00022621"/>
    </source>
</evidence>
<dbReference type="Gene3D" id="1.20.120.50">
    <property type="entry name" value="Hemerythrin-like"/>
    <property type="match status" value="1"/>
</dbReference>
<dbReference type="PROSITE" id="PS00550">
    <property type="entry name" value="HEMERYTHRINS"/>
    <property type="match status" value="1"/>
</dbReference>
<dbReference type="EMBL" id="AP025592">
    <property type="protein sequence ID" value="BDG08233.1"/>
    <property type="molecule type" value="Genomic_DNA"/>
</dbReference>
<protein>
    <recommendedName>
        <fullName evidence="5">Hemerythrin-like domain-containing protein</fullName>
    </recommendedName>
</protein>
<reference evidence="7" key="1">
    <citation type="journal article" date="2022" name="Int. J. Syst. Evol. Microbiol.">
        <title>Anaeromyxobacter oryzae sp. nov., Anaeromyxobacter diazotrophicus sp. nov. and Anaeromyxobacter paludicola sp. nov., isolated from paddy soils.</title>
        <authorList>
            <person name="Itoh H."/>
            <person name="Xu Z."/>
            <person name="Mise K."/>
            <person name="Masuda Y."/>
            <person name="Ushijima N."/>
            <person name="Hayakawa C."/>
            <person name="Shiratori Y."/>
            <person name="Senoo K."/>
        </authorList>
    </citation>
    <scope>NUCLEOTIDE SEQUENCE [LARGE SCALE GENOMIC DNA]</scope>
    <source>
        <strain evidence="7">Red630</strain>
    </source>
</reference>
<dbReference type="NCBIfam" id="NF033749">
    <property type="entry name" value="bact_hemeryth"/>
    <property type="match status" value="1"/>
</dbReference>
<sequence length="145" mass="17271">MPQPHPHPHWEERLALKNEPIDGEHQLQVDLVNALEDVLERGRPREEAEDILRQLDDFSNMHFMSEELMMRFHSYPELHAHADEHRQLLEHLRTLREQFARDDIPLTLETIRSLRRWLGAHIRTMDRKLAEHINQGKVGPEAEPH</sequence>
<evidence type="ECO:0000259" key="5">
    <source>
        <dbReference type="Pfam" id="PF01814"/>
    </source>
</evidence>
<keyword evidence="7" id="KW-1185">Reference proteome</keyword>
<dbReference type="InterPro" id="IPR050669">
    <property type="entry name" value="Hemerythrin"/>
</dbReference>
<dbReference type="PANTHER" id="PTHR37164">
    <property type="entry name" value="BACTERIOHEMERYTHRIN"/>
    <property type="match status" value="1"/>
</dbReference>
<evidence type="ECO:0000256" key="4">
    <source>
        <dbReference type="ARBA" id="ARBA00023004"/>
    </source>
</evidence>
<keyword evidence="2" id="KW-0561">Oxygen transport</keyword>
<dbReference type="InterPro" id="IPR012312">
    <property type="entry name" value="Hemerythrin-like"/>
</dbReference>
<evidence type="ECO:0000256" key="1">
    <source>
        <dbReference type="ARBA" id="ARBA00010587"/>
    </source>
</evidence>
<dbReference type="InterPro" id="IPR016131">
    <property type="entry name" value="Haemerythrin_Fe_BS"/>
</dbReference>
<dbReference type="InterPro" id="IPR012827">
    <property type="entry name" value="Hemerythrin_metal-bd"/>
</dbReference>
<keyword evidence="4" id="KW-0408">Iron</keyword>
<dbReference type="Proteomes" id="UP001162734">
    <property type="component" value="Chromosome"/>
</dbReference>
<comment type="similarity">
    <text evidence="1">Belongs to the hemerythrin family.</text>
</comment>
<proteinExistence type="inferred from homology"/>
<evidence type="ECO:0000313" key="7">
    <source>
        <dbReference type="Proteomes" id="UP001162734"/>
    </source>
</evidence>
<dbReference type="CDD" id="cd12107">
    <property type="entry name" value="Hemerythrin"/>
    <property type="match status" value="1"/>
</dbReference>
<feature type="domain" description="Hemerythrin-like" evidence="5">
    <location>
        <begin position="20"/>
        <end position="131"/>
    </location>
</feature>